<name>A0AAD6PSV5_9ROSI</name>
<sequence length="123" mass="13893">MGLVLDDYLYQESSSARDLPFKWSYSLLKESDLRSKNMYPGKTKHLFLTVSLKLNLNCSKQIQEYYLHASSIFADASSVAAECTHDMHEVRSKSQTVNQRAKAVSWQLKADGVTVKTGLTRSV</sequence>
<dbReference type="EMBL" id="JAQIZT010000018">
    <property type="protein sequence ID" value="KAJ6958272.1"/>
    <property type="molecule type" value="Genomic_DNA"/>
</dbReference>
<dbReference type="EMBL" id="JAQIZT010000018">
    <property type="protein sequence ID" value="KAJ6958288.1"/>
    <property type="molecule type" value="Genomic_DNA"/>
</dbReference>
<evidence type="ECO:0000313" key="1">
    <source>
        <dbReference type="EMBL" id="KAJ6958272.1"/>
    </source>
</evidence>
<accession>A0AAD6PSV5</accession>
<evidence type="ECO:0000313" key="2">
    <source>
        <dbReference type="EMBL" id="KAJ6958288.1"/>
    </source>
</evidence>
<comment type="caution">
    <text evidence="1">The sequence shown here is derived from an EMBL/GenBank/DDBJ whole genome shotgun (WGS) entry which is preliminary data.</text>
</comment>
<evidence type="ECO:0000313" key="3">
    <source>
        <dbReference type="Proteomes" id="UP001164929"/>
    </source>
</evidence>
<keyword evidence="3" id="KW-1185">Reference proteome</keyword>
<organism evidence="1 3">
    <name type="scientific">Populus alba x Populus x berolinensis</name>
    <dbReference type="NCBI Taxonomy" id="444605"/>
    <lineage>
        <taxon>Eukaryota</taxon>
        <taxon>Viridiplantae</taxon>
        <taxon>Streptophyta</taxon>
        <taxon>Embryophyta</taxon>
        <taxon>Tracheophyta</taxon>
        <taxon>Spermatophyta</taxon>
        <taxon>Magnoliopsida</taxon>
        <taxon>eudicotyledons</taxon>
        <taxon>Gunneridae</taxon>
        <taxon>Pentapetalae</taxon>
        <taxon>rosids</taxon>
        <taxon>fabids</taxon>
        <taxon>Malpighiales</taxon>
        <taxon>Salicaceae</taxon>
        <taxon>Saliceae</taxon>
        <taxon>Populus</taxon>
    </lineage>
</organism>
<protein>
    <submittedName>
        <fullName evidence="1">Uncharacterized protein</fullName>
    </submittedName>
</protein>
<proteinExistence type="predicted"/>
<gene>
    <name evidence="1" type="ORF">NC653_040041</name>
    <name evidence="2" type="ORF">NC653_040054</name>
</gene>
<dbReference type="Proteomes" id="UP001164929">
    <property type="component" value="Chromosome 18"/>
</dbReference>
<dbReference type="AlphaFoldDB" id="A0AAD6PSV5"/>
<reference evidence="1 3" key="1">
    <citation type="journal article" date="2023" name="Mol. Ecol. Resour.">
        <title>Chromosome-level genome assembly of a triploid poplar Populus alba 'Berolinensis'.</title>
        <authorList>
            <person name="Chen S."/>
            <person name="Yu Y."/>
            <person name="Wang X."/>
            <person name="Wang S."/>
            <person name="Zhang T."/>
            <person name="Zhou Y."/>
            <person name="He R."/>
            <person name="Meng N."/>
            <person name="Wang Y."/>
            <person name="Liu W."/>
            <person name="Liu Z."/>
            <person name="Liu J."/>
            <person name="Guo Q."/>
            <person name="Huang H."/>
            <person name="Sederoff R.R."/>
            <person name="Wang G."/>
            <person name="Qu G."/>
            <person name="Chen S."/>
        </authorList>
    </citation>
    <scope>NUCLEOTIDE SEQUENCE [LARGE SCALE GENOMIC DNA]</scope>
    <source>
        <strain evidence="1">SC-2020</strain>
    </source>
</reference>